<keyword evidence="5 7" id="KW-0648">Protein biosynthesis</keyword>
<dbReference type="Gene3D" id="3.40.50.620">
    <property type="entry name" value="HUPs"/>
    <property type="match status" value="1"/>
</dbReference>
<evidence type="ECO:0000313" key="10">
    <source>
        <dbReference type="EMBL" id="NVN40059.1"/>
    </source>
</evidence>
<dbReference type="GO" id="GO:0004825">
    <property type="term" value="F:methionine-tRNA ligase activity"/>
    <property type="evidence" value="ECO:0007669"/>
    <property type="project" value="UniProtKB-UniRule"/>
</dbReference>
<dbReference type="Proteomes" id="UP000585665">
    <property type="component" value="Unassembled WGS sequence"/>
</dbReference>
<dbReference type="HAMAP" id="MF_01228">
    <property type="entry name" value="Met_tRNA_synth_type2"/>
    <property type="match status" value="1"/>
</dbReference>
<evidence type="ECO:0000256" key="6">
    <source>
        <dbReference type="ARBA" id="ARBA00023146"/>
    </source>
</evidence>
<dbReference type="NCBIfam" id="NF008900">
    <property type="entry name" value="PRK12267.1"/>
    <property type="match status" value="1"/>
</dbReference>
<dbReference type="SUPFAM" id="SSF47323">
    <property type="entry name" value="Anticodon-binding domain of a subclass of class I aminoacyl-tRNA synthetases"/>
    <property type="match status" value="1"/>
</dbReference>
<dbReference type="GO" id="GO:0005737">
    <property type="term" value="C:cytoplasm"/>
    <property type="evidence" value="ECO:0007669"/>
    <property type="project" value="UniProtKB-SubCell"/>
</dbReference>
<evidence type="ECO:0000256" key="5">
    <source>
        <dbReference type="ARBA" id="ARBA00022917"/>
    </source>
</evidence>
<keyword evidence="6 7" id="KW-0030">Aminoacyl-tRNA synthetase</keyword>
<keyword evidence="11" id="KW-1185">Reference proteome</keyword>
<protein>
    <recommendedName>
        <fullName evidence="7">Methionine--tRNA ligase</fullName>
        <ecNumber evidence="7">6.1.1.10</ecNumber>
    </recommendedName>
    <alternativeName>
        <fullName evidence="7">Methionyl-tRNA synthetase</fullName>
        <shortName evidence="7">MetRS</shortName>
    </alternativeName>
</protein>
<feature type="short sequence motif" description="'KMSKS' region" evidence="7">
    <location>
        <begin position="299"/>
        <end position="303"/>
    </location>
</feature>
<comment type="catalytic activity">
    <reaction evidence="7">
        <text>tRNA(Met) + L-methionine + ATP = L-methionyl-tRNA(Met) + AMP + diphosphate</text>
        <dbReference type="Rhea" id="RHEA:13481"/>
        <dbReference type="Rhea" id="RHEA-COMP:9667"/>
        <dbReference type="Rhea" id="RHEA-COMP:9698"/>
        <dbReference type="ChEBI" id="CHEBI:30616"/>
        <dbReference type="ChEBI" id="CHEBI:33019"/>
        <dbReference type="ChEBI" id="CHEBI:57844"/>
        <dbReference type="ChEBI" id="CHEBI:78442"/>
        <dbReference type="ChEBI" id="CHEBI:78530"/>
        <dbReference type="ChEBI" id="CHEBI:456215"/>
        <dbReference type="EC" id="6.1.1.10"/>
    </reaction>
</comment>
<dbReference type="SUPFAM" id="SSF52374">
    <property type="entry name" value="Nucleotidylyl transferase"/>
    <property type="match status" value="1"/>
</dbReference>
<keyword evidence="3 7" id="KW-0547">Nucleotide-binding</keyword>
<comment type="subcellular location">
    <subcellularLocation>
        <location evidence="7">Cytoplasm</location>
    </subcellularLocation>
</comment>
<dbReference type="EC" id="6.1.1.10" evidence="7"/>
<dbReference type="GO" id="GO:0005524">
    <property type="term" value="F:ATP binding"/>
    <property type="evidence" value="ECO:0007669"/>
    <property type="project" value="UniProtKB-UniRule"/>
</dbReference>
<evidence type="ECO:0000259" key="8">
    <source>
        <dbReference type="Pfam" id="PF09334"/>
    </source>
</evidence>
<dbReference type="InterPro" id="IPR014729">
    <property type="entry name" value="Rossmann-like_a/b/a_fold"/>
</dbReference>
<evidence type="ECO:0000256" key="7">
    <source>
        <dbReference type="HAMAP-Rule" id="MF_01228"/>
    </source>
</evidence>
<keyword evidence="2 7" id="KW-0436">Ligase</keyword>
<comment type="caution">
    <text evidence="10">The sequence shown here is derived from an EMBL/GenBank/DDBJ whole genome shotgun (WGS) entry which is preliminary data.</text>
</comment>
<dbReference type="GO" id="GO:0006431">
    <property type="term" value="P:methionyl-tRNA aminoacylation"/>
    <property type="evidence" value="ECO:0007669"/>
    <property type="project" value="UniProtKB-UniRule"/>
</dbReference>
<dbReference type="InterPro" id="IPR009080">
    <property type="entry name" value="tRNAsynth_Ia_anticodon-bd"/>
</dbReference>
<keyword evidence="4 7" id="KW-0067">ATP-binding</keyword>
<dbReference type="PRINTS" id="PR01041">
    <property type="entry name" value="TRNASYNTHMET"/>
</dbReference>
<dbReference type="Pfam" id="PF19303">
    <property type="entry name" value="Anticodon_3"/>
    <property type="match status" value="1"/>
</dbReference>
<evidence type="ECO:0000313" key="11">
    <source>
        <dbReference type="Proteomes" id="UP000585665"/>
    </source>
</evidence>
<name>A0A850PBK4_9PROT</name>
<gene>
    <name evidence="7" type="primary">metG</name>
    <name evidence="10" type="ORF">HUK82_05705</name>
</gene>
<sequence length="512" mass="57337">MTRRFYVTTPIYYVNGAPHIGHAYTSVAADIVARFHRLSGAEVFFLTGTDEHGQKVEQAAAAAGLDRQAFADGFAADFRAMADAMRISYDDFIRTTEDRHKRCAQAVWDKVAESGAIYLDAYEGWYALRDESFYGEDEITTRPDGTRVAPTGAPVEWVREPSYFFRLSAFQDRLLALYEQHPDFMGPNGRYREITSFVKQGLRDLSISRTSFSWGIPVPGDPDHVMYVWFDALTNYLSALGYPDRDAPLMRFWPANLHLVGKDIARFHTVYWPAFLMAAGIELPKTVFSNGWWTIEGEKMSKSLGNVVDPRTLVDEFGLDAVRFFLIREVPFGGDSDLNRRALITRTNVELANDLGNLAQRTLSLVARNCGGTLPERGVLTEDDTHLLAQVSLLPDLMTGQIGRMALTEALEEVWKVIRACNAYIDRQAPWALRKTDTVRMEVVLRVLADALRGIATMLQPFMPDSMDAMLTQLGVQPDERAFEALGTPLPGGRSLPAPQGVFPRYVAPEAE</sequence>
<dbReference type="NCBIfam" id="TIGR00398">
    <property type="entry name" value="metG"/>
    <property type="match status" value="1"/>
</dbReference>
<dbReference type="RefSeq" id="WP_176613034.1">
    <property type="nucleotide sequence ID" value="NZ_JABXXR010000025.1"/>
</dbReference>
<evidence type="ECO:0000259" key="9">
    <source>
        <dbReference type="Pfam" id="PF19303"/>
    </source>
</evidence>
<dbReference type="PANTHER" id="PTHR43326:SF1">
    <property type="entry name" value="METHIONINE--TRNA LIGASE, MITOCHONDRIAL"/>
    <property type="match status" value="1"/>
</dbReference>
<dbReference type="InterPro" id="IPR023457">
    <property type="entry name" value="Met-tRNA_synth_2"/>
</dbReference>
<dbReference type="AlphaFoldDB" id="A0A850PBK4"/>
<keyword evidence="7" id="KW-0963">Cytoplasm</keyword>
<evidence type="ECO:0000256" key="4">
    <source>
        <dbReference type="ARBA" id="ARBA00022840"/>
    </source>
</evidence>
<dbReference type="Gene3D" id="1.10.730.10">
    <property type="entry name" value="Isoleucyl-tRNA Synthetase, Domain 1"/>
    <property type="match status" value="1"/>
</dbReference>
<reference evidence="10 11" key="1">
    <citation type="submission" date="2020-06" db="EMBL/GenBank/DDBJ databases">
        <title>Description of novel acetic acid bacteria.</title>
        <authorList>
            <person name="Sombolestani A."/>
        </authorList>
    </citation>
    <scope>NUCLEOTIDE SEQUENCE [LARGE SCALE GENOMIC DNA]</scope>
    <source>
        <strain evidence="10 11">LMG 27010</strain>
    </source>
</reference>
<feature type="short sequence motif" description="'HIGH' region" evidence="7">
    <location>
        <begin position="12"/>
        <end position="22"/>
    </location>
</feature>
<dbReference type="InterPro" id="IPR041872">
    <property type="entry name" value="Anticodon_Met"/>
</dbReference>
<dbReference type="Gene3D" id="2.170.220.10">
    <property type="match status" value="1"/>
</dbReference>
<dbReference type="FunFam" id="2.170.220.10:FF:000002">
    <property type="entry name" value="Methionine--tRNA ligase"/>
    <property type="match status" value="1"/>
</dbReference>
<evidence type="ECO:0000256" key="3">
    <source>
        <dbReference type="ARBA" id="ARBA00022741"/>
    </source>
</evidence>
<proteinExistence type="inferred from homology"/>
<dbReference type="EMBL" id="JABXXR010000025">
    <property type="protein sequence ID" value="NVN40059.1"/>
    <property type="molecule type" value="Genomic_DNA"/>
</dbReference>
<accession>A0A850PBK4</accession>
<evidence type="ECO:0000256" key="1">
    <source>
        <dbReference type="ARBA" id="ARBA00003314"/>
    </source>
</evidence>
<dbReference type="PANTHER" id="PTHR43326">
    <property type="entry name" value="METHIONYL-TRNA SYNTHETASE"/>
    <property type="match status" value="1"/>
</dbReference>
<dbReference type="InterPro" id="IPR014758">
    <property type="entry name" value="Met-tRNA_synth"/>
</dbReference>
<dbReference type="InterPro" id="IPR015413">
    <property type="entry name" value="Methionyl/Leucyl_tRNA_Synth"/>
</dbReference>
<comment type="function">
    <text evidence="1 7">Is required not only for elongation of protein synthesis but also for the initiation of all mRNA translation through initiator tRNA(fMet) aminoacylation.</text>
</comment>
<evidence type="ECO:0000256" key="2">
    <source>
        <dbReference type="ARBA" id="ARBA00022598"/>
    </source>
</evidence>
<dbReference type="InterPro" id="IPR033911">
    <property type="entry name" value="MetRS_core"/>
</dbReference>
<feature type="domain" description="Methionyl-tRNA synthetase anticodon-binding" evidence="9">
    <location>
        <begin position="374"/>
        <end position="504"/>
    </location>
</feature>
<comment type="similarity">
    <text evidence="7">Belongs to the class-I aminoacyl-tRNA synthetase family. MetG type 2B subfamily.</text>
</comment>
<comment type="subunit">
    <text evidence="7">Monomer.</text>
</comment>
<dbReference type="Pfam" id="PF09334">
    <property type="entry name" value="tRNA-synt_1g"/>
    <property type="match status" value="1"/>
</dbReference>
<comment type="caution">
    <text evidence="7">Lacks conserved residue(s) required for the propagation of feature annotation.</text>
</comment>
<feature type="domain" description="Methionyl/Leucyl tRNA synthetase" evidence="8">
    <location>
        <begin position="5"/>
        <end position="363"/>
    </location>
</feature>
<dbReference type="CDD" id="cd07957">
    <property type="entry name" value="Anticodon_Ia_Met"/>
    <property type="match status" value="1"/>
</dbReference>
<dbReference type="CDD" id="cd00814">
    <property type="entry name" value="MetRS_core"/>
    <property type="match status" value="1"/>
</dbReference>
<organism evidence="10 11">
    <name type="scientific">Ameyamaea chiangmaiensis</name>
    <dbReference type="NCBI Taxonomy" id="442969"/>
    <lineage>
        <taxon>Bacteria</taxon>
        <taxon>Pseudomonadati</taxon>
        <taxon>Pseudomonadota</taxon>
        <taxon>Alphaproteobacteria</taxon>
        <taxon>Acetobacterales</taxon>
        <taxon>Acetobacteraceae</taxon>
        <taxon>Ameyamaea</taxon>
    </lineage>
</organism>